<dbReference type="Gene3D" id="1.25.40.10">
    <property type="entry name" value="Tetratricopeptide repeat domain"/>
    <property type="match status" value="3"/>
</dbReference>
<dbReference type="GO" id="GO:0004672">
    <property type="term" value="F:protein kinase activity"/>
    <property type="evidence" value="ECO:0007669"/>
    <property type="project" value="InterPro"/>
</dbReference>
<evidence type="ECO:0000256" key="4">
    <source>
        <dbReference type="SAM" id="MobiDB-lite"/>
    </source>
</evidence>
<feature type="repeat" description="TPR" evidence="3">
    <location>
        <begin position="795"/>
        <end position="828"/>
    </location>
</feature>
<dbReference type="PROSITE" id="PS50005">
    <property type="entry name" value="TPR"/>
    <property type="match status" value="5"/>
</dbReference>
<reference evidence="7" key="2">
    <citation type="submission" date="2015-01" db="EMBL/GenBank/DDBJ databases">
        <title>Evolutionary Origins and Diversification of the Mycorrhizal Mutualists.</title>
        <authorList>
            <consortium name="DOE Joint Genome Institute"/>
            <consortium name="Mycorrhizal Genomics Consortium"/>
            <person name="Kohler A."/>
            <person name="Kuo A."/>
            <person name="Nagy L.G."/>
            <person name="Floudas D."/>
            <person name="Copeland A."/>
            <person name="Barry K.W."/>
            <person name="Cichocki N."/>
            <person name="Veneault-Fourrey C."/>
            <person name="LaButti K."/>
            <person name="Lindquist E.A."/>
            <person name="Lipzen A."/>
            <person name="Lundell T."/>
            <person name="Morin E."/>
            <person name="Murat C."/>
            <person name="Riley R."/>
            <person name="Ohm R."/>
            <person name="Sun H."/>
            <person name="Tunlid A."/>
            <person name="Henrissat B."/>
            <person name="Grigoriev I.V."/>
            <person name="Hibbett D.S."/>
            <person name="Martin F."/>
        </authorList>
    </citation>
    <scope>NUCLEOTIDE SEQUENCE [LARGE SCALE GENOMIC DNA]</scope>
    <source>
        <strain evidence="7">MUT 4182</strain>
    </source>
</reference>
<dbReference type="Proteomes" id="UP000054248">
    <property type="component" value="Unassembled WGS sequence"/>
</dbReference>
<keyword evidence="1" id="KW-0677">Repeat</keyword>
<evidence type="ECO:0000313" key="6">
    <source>
        <dbReference type="EMBL" id="KIO21632.1"/>
    </source>
</evidence>
<dbReference type="SMART" id="SM00220">
    <property type="entry name" value="S_TKc"/>
    <property type="match status" value="1"/>
</dbReference>
<feature type="compositionally biased region" description="Polar residues" evidence="4">
    <location>
        <begin position="1060"/>
        <end position="1076"/>
    </location>
</feature>
<dbReference type="SMART" id="SM00028">
    <property type="entry name" value="TPR"/>
    <property type="match status" value="12"/>
</dbReference>
<keyword evidence="2 3" id="KW-0802">TPR repeat</keyword>
<organism evidence="6 7">
    <name type="scientific">Tulasnella calospora MUT 4182</name>
    <dbReference type="NCBI Taxonomy" id="1051891"/>
    <lineage>
        <taxon>Eukaryota</taxon>
        <taxon>Fungi</taxon>
        <taxon>Dikarya</taxon>
        <taxon>Basidiomycota</taxon>
        <taxon>Agaricomycotina</taxon>
        <taxon>Agaricomycetes</taxon>
        <taxon>Cantharellales</taxon>
        <taxon>Tulasnellaceae</taxon>
        <taxon>Tulasnella</taxon>
    </lineage>
</organism>
<evidence type="ECO:0000259" key="5">
    <source>
        <dbReference type="PROSITE" id="PS50011"/>
    </source>
</evidence>
<dbReference type="InterPro" id="IPR019734">
    <property type="entry name" value="TPR_rpt"/>
</dbReference>
<dbReference type="PANTHER" id="PTHR45641">
    <property type="entry name" value="TETRATRICOPEPTIDE REPEAT PROTEIN (AFU_ORTHOLOGUE AFUA_6G03870)"/>
    <property type="match status" value="1"/>
</dbReference>
<keyword evidence="7" id="KW-1185">Reference proteome</keyword>
<feature type="region of interest" description="Disordered" evidence="4">
    <location>
        <begin position="953"/>
        <end position="985"/>
    </location>
</feature>
<dbReference type="InterPro" id="IPR000719">
    <property type="entry name" value="Prot_kinase_dom"/>
</dbReference>
<dbReference type="InterPro" id="IPR011990">
    <property type="entry name" value="TPR-like_helical_dom_sf"/>
</dbReference>
<reference evidence="6 7" key="1">
    <citation type="submission" date="2014-04" db="EMBL/GenBank/DDBJ databases">
        <authorList>
            <consortium name="DOE Joint Genome Institute"/>
            <person name="Kuo A."/>
            <person name="Girlanda M."/>
            <person name="Perotto S."/>
            <person name="Kohler A."/>
            <person name="Nagy L.G."/>
            <person name="Floudas D."/>
            <person name="Copeland A."/>
            <person name="Barry K.W."/>
            <person name="Cichocki N."/>
            <person name="Veneault-Fourrey C."/>
            <person name="LaButti K."/>
            <person name="Lindquist E.A."/>
            <person name="Lipzen A."/>
            <person name="Lundell T."/>
            <person name="Morin E."/>
            <person name="Murat C."/>
            <person name="Sun H."/>
            <person name="Tunlid A."/>
            <person name="Henrissat B."/>
            <person name="Grigoriev I.V."/>
            <person name="Hibbett D.S."/>
            <person name="Martin F."/>
            <person name="Nordberg H.P."/>
            <person name="Cantor M.N."/>
            <person name="Hua S.X."/>
        </authorList>
    </citation>
    <scope>NUCLEOTIDE SEQUENCE [LARGE SCALE GENOMIC DNA]</scope>
    <source>
        <strain evidence="6 7">MUT 4182</strain>
    </source>
</reference>
<dbReference type="Gene3D" id="1.10.510.10">
    <property type="entry name" value="Transferase(Phosphotransferase) domain 1"/>
    <property type="match status" value="1"/>
</dbReference>
<evidence type="ECO:0000256" key="3">
    <source>
        <dbReference type="PROSITE-ProRule" id="PRU00339"/>
    </source>
</evidence>
<dbReference type="Pfam" id="PF00069">
    <property type="entry name" value="Pkinase"/>
    <property type="match status" value="1"/>
</dbReference>
<feature type="region of interest" description="Disordered" evidence="4">
    <location>
        <begin position="1041"/>
        <end position="1109"/>
    </location>
</feature>
<sequence>MAHDTRPGSNENEARGILNRIAHCRIDPSRIKMADTIHDGGDTKVIVGTLIPPDTWTVWPPELKVAVKKLELSRNNIAATEEFLYFIHELGLLETLSHPNVIRLVGFVDDEEKGQVWLITPSEANGNVREFLKSGEWDLPERVSLIKDVVSGLEYLHTREPPICHGDLKPPKIIVNSSYRAVISDFESARVKKKGEAAKEEGQPGSPRLTGIKDDGWTSLIARLDLKRENFTVAEYGWTFRWAAPELFGGALQDLPSDMWAIGWICWEIVTGKIPHEGFSESAMIQRVIKRALPTIRDDAKLSHVLQLWSLIQDCWLSNPADRIDISTFCRKVRFIPSATPSCDTSGGQKVRPAALLLKLGRIHDLQNDTAQAESYFRSALDVAIQTKDDNAEANALIRLGEVYNTLSRYPEAEKAFREASEIHSHIGNDFGVANASIGLGVIYNAQLKYSEAEKTFRKAQKIHSRIRNDLGAMGALVDLGDIHDARSRSTEVETAFREAREIFSRTGDNSGATNALISPGDFHDARSKYSEAEKAFREAHQILSGRRGLRDLQQVSWMARWEERIATLIQAMGRRGTKGSPLHDMGNDPSAENVTIGHGEVYDARWRYQEAEIAYREAYQIHSRIHDGLDLGAANALIGLGDIYNAQSKFSEAEKAFREAYEIQSRIGNDLGTANAQIGLGNIYNTRSRYSEAERAFSESHKIYSRIGNNFGAGNALIGLGGIYSARWRYQDAEKAFREAHEIHSRIGNVIGAANAQIGLGRIYSAFLRYSEAKQTFDKAYQIHFRIGNDLGTANALIGLGEIYNARWRYQDAEKAFREAHEIHSRIGHDLGVANALIGLGDIYAAQSKYSKAEQVFREALEIHSRIGNDLGAANALIGLGDIYNAHSRYTEAESAFVEARKIYSRIGNEVRAASAGIHLGETYSTQFKYPEADDALKETLGIVSSVEKLLSTQSVSNDPVEDCDTQSSHSEDEEAKGKQSRIGHDAKMANAQEDLRPTHLPSSTDSDAHTGLENAQDLNYGIGMGTEIVYPENNLDQWSDSEAGYRSPGERLPVASPSPCTALSPTSLAETSDSLHLPGQRMSDDSASSQIASVADTPPKRSRQEQNLSEELTAIARAPAPVTEELVDLLQALGKAAPKAVRNKHKIYSILRVSRDICNRLTEIENPPEHQSDSNIKTLITRAEDYCALLDGLEETLLQLAAILPFEVTAFGADLYSSWSSSRFRLTGILNDLCRPPFSTISSHAQDMADDLLFDDCSWLSRLLYSGIHPEIATQFLDVPPTHPVFAVANGLEYLENQVKCGVPNEPTRGLIIDIATLLAQTLASTSPDDDDDKSLQEKSSLPAEADRDWLIQALAE</sequence>
<feature type="domain" description="Protein kinase" evidence="5">
    <location>
        <begin position="31"/>
        <end position="336"/>
    </location>
</feature>
<evidence type="ECO:0000313" key="7">
    <source>
        <dbReference type="Proteomes" id="UP000054248"/>
    </source>
</evidence>
<dbReference type="GO" id="GO:0005524">
    <property type="term" value="F:ATP binding"/>
    <property type="evidence" value="ECO:0007669"/>
    <property type="project" value="InterPro"/>
</dbReference>
<gene>
    <name evidence="6" type="ORF">M407DRAFT_28770</name>
</gene>
<protein>
    <recommendedName>
        <fullName evidence="5">Protein kinase domain-containing protein</fullName>
    </recommendedName>
</protein>
<accession>A0A0C3LJP9</accession>
<dbReference type="PANTHER" id="PTHR45641:SF19">
    <property type="entry name" value="NEPHROCYSTIN-3"/>
    <property type="match status" value="1"/>
</dbReference>
<dbReference type="SUPFAM" id="SSF48452">
    <property type="entry name" value="TPR-like"/>
    <property type="match status" value="3"/>
</dbReference>
<dbReference type="STRING" id="1051891.A0A0C3LJP9"/>
<dbReference type="EMBL" id="KN823132">
    <property type="protein sequence ID" value="KIO21632.1"/>
    <property type="molecule type" value="Genomic_DNA"/>
</dbReference>
<name>A0A0C3LJP9_9AGAM</name>
<dbReference type="HOGENOM" id="CLU_256217_0_0_1"/>
<feature type="repeat" description="TPR" evidence="3">
    <location>
        <begin position="635"/>
        <end position="668"/>
    </location>
</feature>
<dbReference type="Pfam" id="PF13424">
    <property type="entry name" value="TPR_12"/>
    <property type="match status" value="5"/>
</dbReference>
<feature type="repeat" description="TPR" evidence="3">
    <location>
        <begin position="434"/>
        <end position="467"/>
    </location>
</feature>
<evidence type="ECO:0000256" key="1">
    <source>
        <dbReference type="ARBA" id="ARBA00022737"/>
    </source>
</evidence>
<dbReference type="SUPFAM" id="SSF56112">
    <property type="entry name" value="Protein kinase-like (PK-like)"/>
    <property type="match status" value="1"/>
</dbReference>
<evidence type="ECO:0000256" key="2">
    <source>
        <dbReference type="ARBA" id="ARBA00022803"/>
    </source>
</evidence>
<proteinExistence type="predicted"/>
<feature type="region of interest" description="Disordered" evidence="4">
    <location>
        <begin position="994"/>
        <end position="1013"/>
    </location>
</feature>
<feature type="repeat" description="TPR" evidence="3">
    <location>
        <begin position="835"/>
        <end position="868"/>
    </location>
</feature>
<dbReference type="PROSITE" id="PS50011">
    <property type="entry name" value="PROTEIN_KINASE_DOM"/>
    <property type="match status" value="1"/>
</dbReference>
<feature type="repeat" description="TPR" evidence="3">
    <location>
        <begin position="394"/>
        <end position="427"/>
    </location>
</feature>
<dbReference type="PROSITE" id="PS50293">
    <property type="entry name" value="TPR_REGION"/>
    <property type="match status" value="1"/>
</dbReference>
<dbReference type="InterPro" id="IPR011009">
    <property type="entry name" value="Kinase-like_dom_sf"/>
</dbReference>
<dbReference type="OrthoDB" id="431454at2759"/>
<feature type="region of interest" description="Disordered" evidence="4">
    <location>
        <begin position="1327"/>
        <end position="1350"/>
    </location>
</feature>